<evidence type="ECO:0000313" key="7">
    <source>
        <dbReference type="EMBL" id="PRD55940.1"/>
    </source>
</evidence>
<gene>
    <name evidence="7" type="ORF">C5749_01205</name>
</gene>
<dbReference type="Pfam" id="PF16184">
    <property type="entry name" value="Cadherin_3"/>
    <property type="match status" value="1"/>
</dbReference>
<dbReference type="Pfam" id="PF24517">
    <property type="entry name" value="CBM96"/>
    <property type="match status" value="1"/>
</dbReference>
<dbReference type="InterPro" id="IPR036378">
    <property type="entry name" value="FAS1_dom_sf"/>
</dbReference>
<organism evidence="7 8">
    <name type="scientific">Sphingobacterium gobiense</name>
    <dbReference type="NCBI Taxonomy" id="1382456"/>
    <lineage>
        <taxon>Bacteria</taxon>
        <taxon>Pseudomonadati</taxon>
        <taxon>Bacteroidota</taxon>
        <taxon>Sphingobacteriia</taxon>
        <taxon>Sphingobacteriales</taxon>
        <taxon>Sphingobacteriaceae</taxon>
        <taxon>Sphingobacterium</taxon>
    </lineage>
</organism>
<dbReference type="NCBIfam" id="NF033679">
    <property type="entry name" value="DNRLRE_dom"/>
    <property type="match status" value="1"/>
</dbReference>
<proteinExistence type="predicted"/>
<comment type="caution">
    <text evidence="7">The sequence shown here is derived from an EMBL/GenBank/DDBJ whole genome shotgun (WGS) entry which is preliminary data.</text>
</comment>
<keyword evidence="3" id="KW-0732">Signal</keyword>
<dbReference type="PANTHER" id="PTHR45739:SF8">
    <property type="entry name" value="FRAS1-RELATED EXTRACELLULAR MATRIX PROTEIN 1"/>
    <property type="match status" value="1"/>
</dbReference>
<dbReference type="PROSITE" id="PS51854">
    <property type="entry name" value="CSPG"/>
    <property type="match status" value="1"/>
</dbReference>
<dbReference type="InterPro" id="IPR039005">
    <property type="entry name" value="CSPG_rpt"/>
</dbReference>
<protein>
    <recommendedName>
        <fullName evidence="6">FAS1 domain-containing protein</fullName>
    </recommendedName>
</protein>
<dbReference type="GO" id="GO:0005576">
    <property type="term" value="C:extracellular region"/>
    <property type="evidence" value="ECO:0007669"/>
    <property type="project" value="UniProtKB-SubCell"/>
</dbReference>
<name>A0A2S9JRR2_9SPHI</name>
<comment type="subcellular location">
    <subcellularLocation>
        <location evidence="1">Secreted</location>
    </subcellularLocation>
</comment>
<dbReference type="GO" id="GO:0009653">
    <property type="term" value="P:anatomical structure morphogenesis"/>
    <property type="evidence" value="ECO:0007669"/>
    <property type="project" value="TreeGrafter"/>
</dbReference>
<dbReference type="Gene3D" id="2.30.180.10">
    <property type="entry name" value="FAS1 domain"/>
    <property type="match status" value="1"/>
</dbReference>
<evidence type="ECO:0000256" key="3">
    <source>
        <dbReference type="ARBA" id="ARBA00022729"/>
    </source>
</evidence>
<keyword evidence="2" id="KW-0964">Secreted</keyword>
<feature type="domain" description="FAS1" evidence="6">
    <location>
        <begin position="42"/>
        <end position="183"/>
    </location>
</feature>
<dbReference type="InterPro" id="IPR051561">
    <property type="entry name" value="FRAS1_ECM"/>
</dbReference>
<dbReference type="PROSITE" id="PS50213">
    <property type="entry name" value="FAS1"/>
    <property type="match status" value="1"/>
</dbReference>
<dbReference type="SUPFAM" id="SSF82153">
    <property type="entry name" value="FAS1 domain"/>
    <property type="match status" value="1"/>
</dbReference>
<evidence type="ECO:0000256" key="5">
    <source>
        <dbReference type="ARBA" id="ARBA00023180"/>
    </source>
</evidence>
<dbReference type="AlphaFoldDB" id="A0A2S9JRR2"/>
<accession>A0A2S9JRR2</accession>
<dbReference type="InterPro" id="IPR000782">
    <property type="entry name" value="FAS1_domain"/>
</dbReference>
<dbReference type="InterPro" id="IPR055372">
    <property type="entry name" value="CBM96"/>
</dbReference>
<evidence type="ECO:0000256" key="1">
    <source>
        <dbReference type="ARBA" id="ARBA00004613"/>
    </source>
</evidence>
<dbReference type="PANTHER" id="PTHR45739">
    <property type="entry name" value="MATRIX PROTEIN, PUTATIVE-RELATED"/>
    <property type="match status" value="1"/>
</dbReference>
<dbReference type="EMBL" id="PVBS01000001">
    <property type="protein sequence ID" value="PRD55940.1"/>
    <property type="molecule type" value="Genomic_DNA"/>
</dbReference>
<keyword evidence="8" id="KW-1185">Reference proteome</keyword>
<dbReference type="OrthoDB" id="691725at2"/>
<reference evidence="7 8" key="1">
    <citation type="submission" date="2018-02" db="EMBL/GenBank/DDBJ databases">
        <title>The draft genome of Sphingobacterium gobiense H7.</title>
        <authorList>
            <person name="Li L."/>
            <person name="Liu L."/>
            <person name="Zhang X."/>
            <person name="Wang T."/>
            <person name="Liang L."/>
        </authorList>
    </citation>
    <scope>NUCLEOTIDE SEQUENCE [LARGE SCALE GENOMIC DNA]</scope>
    <source>
        <strain evidence="7 8">ACCC 05757</strain>
    </source>
</reference>
<keyword evidence="5" id="KW-0325">Glycoprotein</keyword>
<dbReference type="PROSITE" id="PS51257">
    <property type="entry name" value="PROKAR_LIPOPROTEIN"/>
    <property type="match status" value="1"/>
</dbReference>
<evidence type="ECO:0000313" key="8">
    <source>
        <dbReference type="Proteomes" id="UP000238642"/>
    </source>
</evidence>
<sequence length="485" mass="53712">MQTKIILNRFLTACITTILLMTSCEIQENFKYEPSGVDGILGVTAWSFIQENDDFNQLERAITRTGLQPLYQDEERTFIIPNNKAFSTYLESSGYNAIEDIPLPILRNMLRYHIVKERVIFTDPAIGRDQPLPYETENGQTMFLSRNNNYVGLINQGTTRQWEIRTSNLEPINGVMHAVDFIVYFSAPAIDDSEDPTLVRDTIYPLADSFVAGDSPGELYANTSYGANPLLRPKYSSPALNSAYDRFAYLMFDLDDFKKPGIVVDMRLRLAVSFTTGDGYPLNLYQAANNNWSESTVTFNNAPGRVGNRISYVTTSKVAAFNFDITNFYKNDFPSGRVSFMLESGAAPAGNKTDDLASKEHATLDPPMIIATLATNQNVLVVKTNEPVSVSNGGSTVINTDLLELAGADAADIIYSVKTAPQKGWLIRGADIIGQNGEFVQTDLQSLSLLYIHDGESTGEDTVKLSARDRTGAEIEDIVVKINIQ</sequence>
<evidence type="ECO:0000259" key="6">
    <source>
        <dbReference type="PROSITE" id="PS50213"/>
    </source>
</evidence>
<evidence type="ECO:0000256" key="2">
    <source>
        <dbReference type="ARBA" id="ARBA00022525"/>
    </source>
</evidence>
<dbReference type="Pfam" id="PF02469">
    <property type="entry name" value="Fasciclin"/>
    <property type="match status" value="1"/>
</dbReference>
<dbReference type="RefSeq" id="WP_105722267.1">
    <property type="nucleotide sequence ID" value="NZ_PVBS01000001.1"/>
</dbReference>
<evidence type="ECO:0000256" key="4">
    <source>
        <dbReference type="ARBA" id="ARBA00022737"/>
    </source>
</evidence>
<keyword evidence="4" id="KW-0677">Repeat</keyword>
<dbReference type="Proteomes" id="UP000238642">
    <property type="component" value="Unassembled WGS sequence"/>
</dbReference>